<dbReference type="NCBIfam" id="TIGR00199">
    <property type="entry name" value="PncC_domain"/>
    <property type="match status" value="1"/>
</dbReference>
<dbReference type="STRING" id="983965.A0A2T4BPF8"/>
<accession>A0A2T4BPF8</accession>
<organism evidence="2 3">
    <name type="scientific">Trichoderma longibrachiatum ATCC 18648</name>
    <dbReference type="NCBI Taxonomy" id="983965"/>
    <lineage>
        <taxon>Eukaryota</taxon>
        <taxon>Fungi</taxon>
        <taxon>Dikarya</taxon>
        <taxon>Ascomycota</taxon>
        <taxon>Pezizomycotina</taxon>
        <taxon>Sordariomycetes</taxon>
        <taxon>Hypocreomycetidae</taxon>
        <taxon>Hypocreales</taxon>
        <taxon>Hypocreaceae</taxon>
        <taxon>Trichoderma</taxon>
    </lineage>
</organism>
<dbReference type="Gene3D" id="3.90.950.20">
    <property type="entry name" value="CinA-like"/>
    <property type="match status" value="1"/>
</dbReference>
<dbReference type="Proteomes" id="UP000240760">
    <property type="component" value="Unassembled WGS sequence"/>
</dbReference>
<dbReference type="InterPro" id="IPR008136">
    <property type="entry name" value="CinA_C"/>
</dbReference>
<dbReference type="InterPro" id="IPR036653">
    <property type="entry name" value="CinA-like_C"/>
</dbReference>
<keyword evidence="3" id="KW-1185">Reference proteome</keyword>
<evidence type="ECO:0000313" key="3">
    <source>
        <dbReference type="Proteomes" id="UP000240760"/>
    </source>
</evidence>
<dbReference type="AlphaFoldDB" id="A0A2T4BPF8"/>
<dbReference type="Pfam" id="PF02464">
    <property type="entry name" value="CinA"/>
    <property type="match status" value="1"/>
</dbReference>
<feature type="domain" description="CinA C-terminal" evidence="1">
    <location>
        <begin position="19"/>
        <end position="174"/>
    </location>
</feature>
<name>A0A2T4BPF8_TRILO</name>
<evidence type="ECO:0000259" key="1">
    <source>
        <dbReference type="Pfam" id="PF02464"/>
    </source>
</evidence>
<reference evidence="2 3" key="1">
    <citation type="submission" date="2016-07" db="EMBL/GenBank/DDBJ databases">
        <title>Multiple horizontal gene transfer events from other fungi enriched the ability of initially mycotrophic Trichoderma (Ascomycota) to feed on dead plant biomass.</title>
        <authorList>
            <consortium name="DOE Joint Genome Institute"/>
            <person name="Aerts A."/>
            <person name="Atanasova L."/>
            <person name="Chenthamara K."/>
            <person name="Zhang J."/>
            <person name="Grujic M."/>
            <person name="Henrissat B."/>
            <person name="Kuo A."/>
            <person name="Salamov A."/>
            <person name="Lipzen A."/>
            <person name="Labutti K."/>
            <person name="Barry K."/>
            <person name="Miao Y."/>
            <person name="Rahimi M.J."/>
            <person name="Shen Q."/>
            <person name="Grigoriev I.V."/>
            <person name="Kubicek C.P."/>
            <person name="Druzhinina I.S."/>
        </authorList>
    </citation>
    <scope>NUCLEOTIDE SEQUENCE [LARGE SCALE GENOMIC DNA]</scope>
    <source>
        <strain evidence="2 3">ATCC 18648</strain>
    </source>
</reference>
<dbReference type="SUPFAM" id="SSF142433">
    <property type="entry name" value="CinA-like"/>
    <property type="match status" value="1"/>
</dbReference>
<protein>
    <recommendedName>
        <fullName evidence="1">CinA C-terminal domain-containing protein</fullName>
    </recommendedName>
</protein>
<gene>
    <name evidence="2" type="ORF">M440DRAFT_1344845</name>
</gene>
<dbReference type="EMBL" id="KZ679152">
    <property type="protein sequence ID" value="PTB71170.1"/>
    <property type="molecule type" value="Genomic_DNA"/>
</dbReference>
<proteinExistence type="predicted"/>
<dbReference type="OrthoDB" id="2350783at2759"/>
<sequence length="174" mass="18341">MDSDFQPEPRISETAFHTATDLVEKLRKAGQTVGVAESLTAGAVCSTIASAMGASNVFRGGCVAYGSELKEELLGVDKELIAKEGVIHADVAKQMAEGARRITSLKDGNTTTWGVGTTGVAGPEKQDDKPVGTVYIGIAGPKGTVSYGYKFEGTREQIIEATAVEALHRLRKLL</sequence>
<evidence type="ECO:0000313" key="2">
    <source>
        <dbReference type="EMBL" id="PTB71170.1"/>
    </source>
</evidence>